<evidence type="ECO:0000256" key="9">
    <source>
        <dbReference type="ARBA" id="ARBA00022824"/>
    </source>
</evidence>
<evidence type="ECO:0000313" key="16">
    <source>
        <dbReference type="Proteomes" id="UP001145742"/>
    </source>
</evidence>
<evidence type="ECO:0000256" key="11">
    <source>
        <dbReference type="ARBA" id="ARBA00023136"/>
    </source>
</evidence>
<evidence type="ECO:0000256" key="8">
    <source>
        <dbReference type="ARBA" id="ARBA00022692"/>
    </source>
</evidence>
<keyword evidence="8 14" id="KW-0812">Transmembrane</keyword>
<evidence type="ECO:0000256" key="4">
    <source>
        <dbReference type="ARBA" id="ARBA00011967"/>
    </source>
</evidence>
<evidence type="ECO:0000256" key="13">
    <source>
        <dbReference type="ARBA" id="ARBA00048064"/>
    </source>
</evidence>
<keyword evidence="11 14" id="KW-0472">Membrane</keyword>
<evidence type="ECO:0000256" key="10">
    <source>
        <dbReference type="ARBA" id="ARBA00022989"/>
    </source>
</evidence>
<evidence type="ECO:0000256" key="12">
    <source>
        <dbReference type="ARBA" id="ARBA00044727"/>
    </source>
</evidence>
<evidence type="ECO:0000256" key="2">
    <source>
        <dbReference type="ARBA" id="ARBA00004922"/>
    </source>
</evidence>
<comment type="function">
    <text evidence="12">Dol-P-Glc:Glc(2)Man(9)GlcNAc(2)-PP-Dol alpha-1,2-glucosyltransferase that operates in the biosynthetic pathway of dolichol-linked oligosaccharides, the glycan precursors employed in protein asparagine (N)-glycosylation. The assembly of dolichol-linked oligosaccharides begins on the cytosolic side of the endoplasmic reticulum membrane and finishes in its lumen. The sequential addition of sugars to dolichol pyrophosphate produces dolichol-linked oligosaccharides containing fourteen sugars, including two GlcNAcs, nine mannoses and three glucoses. Once assembled, the oligosaccharide is transferred from the lipid to nascent proteins by oligosaccharyltransferases. In the lumen of the endoplasmic reticulum, adds the third and last glucose residue from dolichyl phosphate glucose (Dol-P-Glc) onto the lipid-linked oligosaccharide intermediate Glc(2)Man(9)GlcNAc(2)-PP-Dol to produce Glc(3)Man(9)GlcNAc(2)-PP-Dol.</text>
</comment>
<dbReference type="EMBL" id="WHWB01033082">
    <property type="protein sequence ID" value="KAJ7422122.1"/>
    <property type="molecule type" value="Genomic_DNA"/>
</dbReference>
<evidence type="ECO:0000256" key="1">
    <source>
        <dbReference type="ARBA" id="ARBA00004477"/>
    </source>
</evidence>
<evidence type="ECO:0000256" key="7">
    <source>
        <dbReference type="ARBA" id="ARBA00022679"/>
    </source>
</evidence>
<dbReference type="PANTHER" id="PTHR12989:SF10">
    <property type="entry name" value="DOL-P-GLC:GLC(2)MAN(9)GLCNAC(2)-PP-DOL ALPHA-1,2-GLUCOSYLTRANSFERASE-RELATED"/>
    <property type="match status" value="1"/>
</dbReference>
<comment type="subcellular location">
    <subcellularLocation>
        <location evidence="1">Endoplasmic reticulum membrane</location>
        <topology evidence="1">Multi-pass membrane protein</topology>
    </subcellularLocation>
</comment>
<feature type="transmembrane region" description="Helical" evidence="14">
    <location>
        <begin position="6"/>
        <end position="27"/>
    </location>
</feature>
<dbReference type="InterPro" id="IPR016900">
    <property type="entry name" value="Alg10"/>
</dbReference>
<proteinExistence type="inferred from homology"/>
<sequence length="110" mass="12047">MERSEAYGFSGAMSGAFLLSCLLFAAISRRQRGPYMDEVFHVPQAQAYCQGRFLQSIAIVVKVGIHLPDILLKLRSSVFYLLQHSLLGQGTCELGKPLIQDSGQNGPCLS</sequence>
<comment type="caution">
    <text evidence="15">The sequence shown here is derived from an EMBL/GenBank/DDBJ whole genome shotgun (WGS) entry which is preliminary data.</text>
</comment>
<keyword evidence="10 14" id="KW-1133">Transmembrane helix</keyword>
<evidence type="ECO:0000256" key="5">
    <source>
        <dbReference type="ARBA" id="ARBA00018512"/>
    </source>
</evidence>
<dbReference type="EC" id="2.4.1.256" evidence="4"/>
<dbReference type="PANTHER" id="PTHR12989">
    <property type="entry name" value="ALPHA-1,2-GLUCOSYLTRANSFERASE ALG10"/>
    <property type="match status" value="1"/>
</dbReference>
<keyword evidence="9" id="KW-0256">Endoplasmic reticulum</keyword>
<gene>
    <name evidence="15" type="ORF">WISP_39444</name>
</gene>
<accession>A0ABQ9DNG7</accession>
<comment type="similarity">
    <text evidence="3">Belongs to the ALG10 glucosyltransferase family.</text>
</comment>
<evidence type="ECO:0000256" key="14">
    <source>
        <dbReference type="SAM" id="Phobius"/>
    </source>
</evidence>
<keyword evidence="7" id="KW-0808">Transferase</keyword>
<dbReference type="PROSITE" id="PS51257">
    <property type="entry name" value="PROKAR_LIPOPROTEIN"/>
    <property type="match status" value="1"/>
</dbReference>
<evidence type="ECO:0000313" key="15">
    <source>
        <dbReference type="EMBL" id="KAJ7422122.1"/>
    </source>
</evidence>
<evidence type="ECO:0000256" key="3">
    <source>
        <dbReference type="ARBA" id="ARBA00010600"/>
    </source>
</evidence>
<dbReference type="Proteomes" id="UP001145742">
    <property type="component" value="Unassembled WGS sequence"/>
</dbReference>
<organism evidence="15 16">
    <name type="scientific">Willisornis vidua</name>
    <name type="common">Xingu scale-backed antbird</name>
    <dbReference type="NCBI Taxonomy" id="1566151"/>
    <lineage>
        <taxon>Eukaryota</taxon>
        <taxon>Metazoa</taxon>
        <taxon>Chordata</taxon>
        <taxon>Craniata</taxon>
        <taxon>Vertebrata</taxon>
        <taxon>Euteleostomi</taxon>
        <taxon>Archelosauria</taxon>
        <taxon>Archosauria</taxon>
        <taxon>Dinosauria</taxon>
        <taxon>Saurischia</taxon>
        <taxon>Theropoda</taxon>
        <taxon>Coelurosauria</taxon>
        <taxon>Aves</taxon>
        <taxon>Neognathae</taxon>
        <taxon>Neoaves</taxon>
        <taxon>Telluraves</taxon>
        <taxon>Australaves</taxon>
        <taxon>Passeriformes</taxon>
        <taxon>Thamnophilidae</taxon>
        <taxon>Willisornis</taxon>
    </lineage>
</organism>
<name>A0ABQ9DNG7_9PASS</name>
<comment type="catalytic activity">
    <reaction evidence="13">
        <text>an alpha-D-Glc-(1-&gt;3)-alpha-D-Glc-(1-&gt;3)-alpha-D-Man-(1-&gt;2)-alpha-D-Man-(1-&gt;2)-alpha-D-Man-(1-&gt;3)-[alpha-D-Man-(1-&gt;2)-alpha-D-Man-(1-&gt;3)-[alpha-D-Man-(1-&gt;2)-alpha-D-Man-(1-&gt;6)]-alpha-D-Man-(1-&gt;6)]-beta-D-Man-(1-&gt;4)-beta-D-GlcNAc-(1-&gt;4)-alpha-D-GlcNAc-diphospho-di-trans,poly-cis-dolichol + a di-trans,poly-cis-dolichyl beta-D-glucosyl phosphate = a alpha-D-Glc-(1-&gt;2)-alpha-D-Glc-(1-&gt;3)-alpha-D-Glc-(1-&gt;3)-alpha-D-Man-(1-&gt;2)-alpha-D-Man-(1-&gt;2)-alpha-D-Man-(1-&gt;3)-[alpha-D-Man-(1-&gt;2)-alpha-D-Man-(1-&gt;3)-[alpha-D-Man-(1-&gt;2)-alpha-D-Man-(1-&gt;6)]-alpha-D-Man-(1-&gt;6)]-beta-D-Man-(1-&gt;4)-beta-D-GlcNAc-(1-&gt;4)-alpha-D-GlcNAc-diphospho-di-trans,poly-cis-dolichol + a di-trans,poly-cis-dolichyl phosphate + H(+)</text>
        <dbReference type="Rhea" id="RHEA:29543"/>
        <dbReference type="Rhea" id="RHEA-COMP:19498"/>
        <dbReference type="Rhea" id="RHEA-COMP:19502"/>
        <dbReference type="Rhea" id="RHEA-COMP:19512"/>
        <dbReference type="Rhea" id="RHEA-COMP:19522"/>
        <dbReference type="ChEBI" id="CHEBI:15378"/>
        <dbReference type="ChEBI" id="CHEBI:57525"/>
        <dbReference type="ChEBI" id="CHEBI:57683"/>
        <dbReference type="ChEBI" id="CHEBI:132522"/>
        <dbReference type="ChEBI" id="CHEBI:132523"/>
        <dbReference type="EC" id="2.4.1.256"/>
    </reaction>
    <physiologicalReaction direction="left-to-right" evidence="13">
        <dbReference type="Rhea" id="RHEA:29544"/>
    </physiologicalReaction>
</comment>
<protein>
    <recommendedName>
        <fullName evidence="5">Dol-P-Glc:Glc(2)Man(9)GlcNAc(2)-PP-Dol alpha-1,2-glucosyltransferase</fullName>
        <ecNumber evidence="4">2.4.1.256</ecNumber>
    </recommendedName>
</protein>
<dbReference type="Pfam" id="PF04922">
    <property type="entry name" value="DIE2_ALG10"/>
    <property type="match status" value="1"/>
</dbReference>
<keyword evidence="16" id="KW-1185">Reference proteome</keyword>
<evidence type="ECO:0000256" key="6">
    <source>
        <dbReference type="ARBA" id="ARBA00022676"/>
    </source>
</evidence>
<comment type="pathway">
    <text evidence="2">Protein modification; protein glycosylation.</text>
</comment>
<keyword evidence="6" id="KW-0328">Glycosyltransferase</keyword>
<reference evidence="15" key="1">
    <citation type="submission" date="2019-10" db="EMBL/GenBank/DDBJ databases">
        <authorList>
            <person name="Soares A.E.R."/>
            <person name="Aleixo A."/>
            <person name="Schneider P."/>
            <person name="Miyaki C.Y."/>
            <person name="Schneider M.P."/>
            <person name="Mello C."/>
            <person name="Vasconcelos A.T.R."/>
        </authorList>
    </citation>
    <scope>NUCLEOTIDE SEQUENCE</scope>
    <source>
        <tissue evidence="15">Muscle</tissue>
    </source>
</reference>